<accession>A0A317QFR6</accession>
<dbReference type="EMBL" id="QGTT01000002">
    <property type="protein sequence ID" value="PWW15136.1"/>
    <property type="molecule type" value="Genomic_DNA"/>
</dbReference>
<dbReference type="InterPro" id="IPR022562">
    <property type="entry name" value="DUF3466"/>
</dbReference>
<evidence type="ECO:0000256" key="1">
    <source>
        <dbReference type="SAM" id="Phobius"/>
    </source>
</evidence>
<name>A0A317QFR6_9GAMM</name>
<gene>
    <name evidence="3" type="ORF">DET45_102140</name>
</gene>
<dbReference type="AlphaFoldDB" id="A0A317QFR6"/>
<keyword evidence="1" id="KW-1133">Transmembrane helix</keyword>
<feature type="transmembrane region" description="Helical" evidence="1">
    <location>
        <begin position="562"/>
        <end position="580"/>
    </location>
</feature>
<proteinExistence type="predicted"/>
<evidence type="ECO:0000313" key="4">
    <source>
        <dbReference type="Proteomes" id="UP000246964"/>
    </source>
</evidence>
<reference evidence="3 4" key="1">
    <citation type="submission" date="2018-05" db="EMBL/GenBank/DDBJ databases">
        <title>Freshwater and sediment microbial communities from various areas in North America, analyzing microbe dynamics in response to fracking.</title>
        <authorList>
            <person name="Lamendella R."/>
        </authorList>
    </citation>
    <scope>NUCLEOTIDE SEQUENCE [LARGE SCALE GENOMIC DNA]</scope>
    <source>
        <strain evidence="3 4">125B1</strain>
    </source>
</reference>
<protein>
    <submittedName>
        <fullName evidence="3">Uncharacterized protein DUF3466</fullName>
    </submittedName>
</protein>
<dbReference type="Proteomes" id="UP000246964">
    <property type="component" value="Unassembled WGS sequence"/>
</dbReference>
<organism evidence="3 4">
    <name type="scientific">Pseudidiomarina maritima</name>
    <dbReference type="NCBI Taxonomy" id="519453"/>
    <lineage>
        <taxon>Bacteria</taxon>
        <taxon>Pseudomonadati</taxon>
        <taxon>Pseudomonadota</taxon>
        <taxon>Gammaproteobacteria</taxon>
        <taxon>Alteromonadales</taxon>
        <taxon>Idiomarinaceae</taxon>
        <taxon>Pseudidiomarina</taxon>
    </lineage>
</organism>
<keyword evidence="1" id="KW-0812">Transmembrane</keyword>
<keyword evidence="2" id="KW-0732">Signal</keyword>
<keyword evidence="4" id="KW-1185">Reference proteome</keyword>
<dbReference type="OrthoDB" id="6219137at2"/>
<dbReference type="Pfam" id="PF11949">
    <property type="entry name" value="DUF3466"/>
    <property type="match status" value="1"/>
</dbReference>
<feature type="chain" id="PRO_5016369972" evidence="2">
    <location>
        <begin position="28"/>
        <end position="582"/>
    </location>
</feature>
<feature type="signal peptide" evidence="2">
    <location>
        <begin position="1"/>
        <end position="27"/>
    </location>
</feature>
<dbReference type="RefSeq" id="WP_110075080.1">
    <property type="nucleotide sequence ID" value="NZ_QGTT01000002.1"/>
</dbReference>
<evidence type="ECO:0000313" key="3">
    <source>
        <dbReference type="EMBL" id="PWW15136.1"/>
    </source>
</evidence>
<keyword evidence="1" id="KW-0472">Membrane</keyword>
<comment type="caution">
    <text evidence="3">The sequence shown here is derived from an EMBL/GenBank/DDBJ whole genome shotgun (WGS) entry which is preliminary data.</text>
</comment>
<sequence length="582" mass="63752">MKQFKTKALTLAVAGLLSSSFSAAAMADSYTFTVLPETHSQVRASFPRNINDSGLITLHGRFSANTEIDFDLMTDNLKGYIGLDEDFDPATDSLTEAQYWGLVQVLADRENANSAELRIATDFAGTYNGQDILFHGLLNGTDGAVSSQEKSADHAFLGLNNNNVRVGWASAPYTRFDHTYQPEPAEEGGEMPDPITLNFAEREYISRGLWFDGTNYSLIAPPEQEYLGGEAQIFAINDTNLAVGNASVALFPAAQERVDACIEDFTPASNRAVYTCIWNLWYGFQRESALGGSFTANGSLYDMHAAVWQLDDQGQVISETLYPPLRERAEDDGAYWSAYAYAVNNNGIAVGQSWTYYNDVEQPGNRIKMPVVYQNGETKAITTDEEYIWGSATAINDEDQATGFVIRTIQGVRRAIGFIYDVEAETFAELPGFFEGSSTYPNAINNQGLVVGSGEIDYTLNAERRRVGFVYDLNNPDAGFINLNDAIGCSADYYIVSADDINEDNQILATALTTIEETTEEGETYTRNVYATLKLDTAAGEVTGCSTEDEVITREGAATSPFGLIAMFLIGGLITIRRLIKV</sequence>
<evidence type="ECO:0000256" key="2">
    <source>
        <dbReference type="SAM" id="SignalP"/>
    </source>
</evidence>